<dbReference type="EMBL" id="JARBDR010000923">
    <property type="protein sequence ID" value="KAJ8297645.1"/>
    <property type="molecule type" value="Genomic_DNA"/>
</dbReference>
<keyword evidence="3" id="KW-1185">Reference proteome</keyword>
<evidence type="ECO:0000313" key="3">
    <source>
        <dbReference type="Proteomes" id="UP001217089"/>
    </source>
</evidence>
<proteinExistence type="predicted"/>
<organism evidence="2 3">
    <name type="scientific">Tegillarca granosa</name>
    <name type="common">Malaysian cockle</name>
    <name type="synonym">Anadara granosa</name>
    <dbReference type="NCBI Taxonomy" id="220873"/>
    <lineage>
        <taxon>Eukaryota</taxon>
        <taxon>Metazoa</taxon>
        <taxon>Spiralia</taxon>
        <taxon>Lophotrochozoa</taxon>
        <taxon>Mollusca</taxon>
        <taxon>Bivalvia</taxon>
        <taxon>Autobranchia</taxon>
        <taxon>Pteriomorphia</taxon>
        <taxon>Arcoida</taxon>
        <taxon>Arcoidea</taxon>
        <taxon>Arcidae</taxon>
        <taxon>Tegillarca</taxon>
    </lineage>
</organism>
<feature type="transmembrane region" description="Helical" evidence="1">
    <location>
        <begin position="45"/>
        <end position="65"/>
    </location>
</feature>
<sequence>MVNQELTDFNKNIFGGKVKTHTGLEVPYRLMSRRIFHPKMFKRHWFRLGVYIYVYISMTPMHVLTRPSVFPNHSMVNCS</sequence>
<evidence type="ECO:0000256" key="1">
    <source>
        <dbReference type="SAM" id="Phobius"/>
    </source>
</evidence>
<protein>
    <submittedName>
        <fullName evidence="2">Uncharacterized protein</fullName>
    </submittedName>
</protein>
<gene>
    <name evidence="2" type="ORF">KUTeg_024176</name>
</gene>
<accession>A0ABQ9E293</accession>
<evidence type="ECO:0000313" key="2">
    <source>
        <dbReference type="EMBL" id="KAJ8297645.1"/>
    </source>
</evidence>
<keyword evidence="1" id="KW-0812">Transmembrane</keyword>
<keyword evidence="1" id="KW-0472">Membrane</keyword>
<keyword evidence="1" id="KW-1133">Transmembrane helix</keyword>
<name>A0ABQ9E293_TEGGR</name>
<dbReference type="Proteomes" id="UP001217089">
    <property type="component" value="Unassembled WGS sequence"/>
</dbReference>
<reference evidence="2 3" key="1">
    <citation type="submission" date="2022-12" db="EMBL/GenBank/DDBJ databases">
        <title>Chromosome-level genome of Tegillarca granosa.</title>
        <authorList>
            <person name="Kim J."/>
        </authorList>
    </citation>
    <scope>NUCLEOTIDE SEQUENCE [LARGE SCALE GENOMIC DNA]</scope>
    <source>
        <strain evidence="2">Teg-2019</strain>
        <tissue evidence="2">Adductor muscle</tissue>
    </source>
</reference>
<comment type="caution">
    <text evidence="2">The sequence shown here is derived from an EMBL/GenBank/DDBJ whole genome shotgun (WGS) entry which is preliminary data.</text>
</comment>